<dbReference type="Proteomes" id="UP000199630">
    <property type="component" value="Unassembled WGS sequence"/>
</dbReference>
<feature type="site" description="Transition state stabilizer" evidence="8">
    <location>
        <position position="168"/>
    </location>
</feature>
<dbReference type="InterPro" id="IPR036691">
    <property type="entry name" value="Endo/exonu/phosph_ase_sf"/>
</dbReference>
<dbReference type="PANTHER" id="PTHR43250:SF2">
    <property type="entry name" value="EXODEOXYRIBONUCLEASE III"/>
    <property type="match status" value="1"/>
</dbReference>
<dbReference type="STRING" id="588602.SAMN04487991_0626"/>
<evidence type="ECO:0000256" key="2">
    <source>
        <dbReference type="ARBA" id="ARBA00007092"/>
    </source>
</evidence>
<comment type="similarity">
    <text evidence="2">Belongs to the DNA repair enzymes AP/ExoA family.</text>
</comment>
<protein>
    <submittedName>
        <fullName evidence="10">Exodeoxyribonuclease III</fullName>
    </submittedName>
</protein>
<evidence type="ECO:0000259" key="9">
    <source>
        <dbReference type="Pfam" id="PF03372"/>
    </source>
</evidence>
<evidence type="ECO:0000256" key="4">
    <source>
        <dbReference type="ARBA" id="ARBA00022801"/>
    </source>
</evidence>
<feature type="active site" description="Proton acceptor" evidence="6">
    <location>
        <position position="267"/>
    </location>
</feature>
<evidence type="ECO:0000256" key="3">
    <source>
        <dbReference type="ARBA" id="ARBA00022723"/>
    </source>
</evidence>
<keyword evidence="3 7" id="KW-0479">Metal-binding</keyword>
<dbReference type="AlphaFoldDB" id="A0A1I3KAI6"/>
<dbReference type="PROSITE" id="PS00728">
    <property type="entry name" value="AP_NUCLEASE_F1_3"/>
    <property type="match status" value="1"/>
</dbReference>
<accession>A0A1I3KAI6</accession>
<evidence type="ECO:0000256" key="8">
    <source>
        <dbReference type="PIRSR" id="PIRSR604808-3"/>
    </source>
</evidence>
<dbReference type="InterPro" id="IPR005135">
    <property type="entry name" value="Endo/exonuclease/phosphatase"/>
</dbReference>
<dbReference type="Pfam" id="PF03372">
    <property type="entry name" value="Exo_endo_phos"/>
    <property type="match status" value="1"/>
</dbReference>
<dbReference type="PANTHER" id="PTHR43250">
    <property type="entry name" value="EXODEOXYRIBONUCLEASE III"/>
    <property type="match status" value="1"/>
</dbReference>
<keyword evidence="5 7" id="KW-0460">Magnesium</keyword>
<feature type="active site" evidence="6">
    <location>
        <position position="116"/>
    </location>
</feature>
<dbReference type="RefSeq" id="WP_090057092.1">
    <property type="nucleotide sequence ID" value="NZ_FORH01000001.1"/>
</dbReference>
<evidence type="ECO:0000256" key="7">
    <source>
        <dbReference type="PIRSR" id="PIRSR604808-2"/>
    </source>
</evidence>
<dbReference type="CDD" id="cd09086">
    <property type="entry name" value="ExoIII-like_AP-endo"/>
    <property type="match status" value="1"/>
</dbReference>
<dbReference type="GO" id="GO:0004519">
    <property type="term" value="F:endonuclease activity"/>
    <property type="evidence" value="ECO:0007669"/>
    <property type="project" value="InterPro"/>
</dbReference>
<feature type="binding site" evidence="7">
    <location>
        <position position="266"/>
    </location>
    <ligand>
        <name>Mg(2+)</name>
        <dbReference type="ChEBI" id="CHEBI:18420"/>
        <label>1</label>
    </ligand>
</feature>
<evidence type="ECO:0000256" key="6">
    <source>
        <dbReference type="PIRSR" id="PIRSR604808-1"/>
    </source>
</evidence>
<evidence type="ECO:0000256" key="1">
    <source>
        <dbReference type="ARBA" id="ARBA00001936"/>
    </source>
</evidence>
<dbReference type="InterPro" id="IPR020848">
    <property type="entry name" value="AP_endonuclease_F1_CS"/>
</dbReference>
<feature type="binding site" evidence="7">
    <location>
        <position position="7"/>
    </location>
    <ligand>
        <name>Mg(2+)</name>
        <dbReference type="ChEBI" id="CHEBI:18420"/>
        <label>1</label>
    </ligand>
</feature>
<dbReference type="GO" id="GO:0008311">
    <property type="term" value="F:double-stranded DNA 3'-5' DNA exonuclease activity"/>
    <property type="evidence" value="ECO:0007669"/>
    <property type="project" value="InterPro"/>
</dbReference>
<dbReference type="GO" id="GO:0046872">
    <property type="term" value="F:metal ion binding"/>
    <property type="evidence" value="ECO:0007669"/>
    <property type="project" value="UniProtKB-KW"/>
</dbReference>
<feature type="site" description="Important for catalytic activity" evidence="8">
    <location>
        <position position="237"/>
    </location>
</feature>
<dbReference type="GO" id="GO:0003677">
    <property type="term" value="F:DNA binding"/>
    <property type="evidence" value="ECO:0007669"/>
    <property type="project" value="InterPro"/>
</dbReference>
<dbReference type="InterPro" id="IPR037493">
    <property type="entry name" value="ExoIII-like"/>
</dbReference>
<feature type="site" description="Interaction with DNA substrate" evidence="8">
    <location>
        <position position="267"/>
    </location>
</feature>
<evidence type="ECO:0000313" key="10">
    <source>
        <dbReference type="EMBL" id="SFI69477.1"/>
    </source>
</evidence>
<dbReference type="SUPFAM" id="SSF56219">
    <property type="entry name" value="DNase I-like"/>
    <property type="match status" value="1"/>
</dbReference>
<organism evidence="10 11">
    <name type="scientific">Celeribacter neptunius</name>
    <dbReference type="NCBI Taxonomy" id="588602"/>
    <lineage>
        <taxon>Bacteria</taxon>
        <taxon>Pseudomonadati</taxon>
        <taxon>Pseudomonadota</taxon>
        <taxon>Alphaproteobacteria</taxon>
        <taxon>Rhodobacterales</taxon>
        <taxon>Roseobacteraceae</taxon>
        <taxon>Celeribacter</taxon>
    </lineage>
</organism>
<dbReference type="EMBL" id="FORH01000001">
    <property type="protein sequence ID" value="SFI69477.1"/>
    <property type="molecule type" value="Genomic_DNA"/>
</dbReference>
<dbReference type="NCBIfam" id="TIGR00195">
    <property type="entry name" value="exoDNase_III"/>
    <property type="match status" value="1"/>
</dbReference>
<dbReference type="Gene3D" id="3.60.10.10">
    <property type="entry name" value="Endonuclease/exonuclease/phosphatase"/>
    <property type="match status" value="1"/>
</dbReference>
<dbReference type="GO" id="GO:0006281">
    <property type="term" value="P:DNA repair"/>
    <property type="evidence" value="ECO:0007669"/>
    <property type="project" value="InterPro"/>
</dbReference>
<keyword evidence="7" id="KW-0464">Manganese</keyword>
<feature type="binding site" evidence="7">
    <location>
        <position position="168"/>
    </location>
    <ligand>
        <name>Mg(2+)</name>
        <dbReference type="ChEBI" id="CHEBI:18420"/>
        <label>1</label>
    </ligand>
</feature>
<evidence type="ECO:0000313" key="11">
    <source>
        <dbReference type="Proteomes" id="UP000199630"/>
    </source>
</evidence>
<feature type="active site" description="Proton donor/acceptor" evidence="6">
    <location>
        <position position="166"/>
    </location>
</feature>
<reference evidence="11" key="1">
    <citation type="submission" date="2016-10" db="EMBL/GenBank/DDBJ databases">
        <authorList>
            <person name="Varghese N."/>
            <person name="Submissions S."/>
        </authorList>
    </citation>
    <scope>NUCLEOTIDE SEQUENCE [LARGE SCALE GENOMIC DNA]</scope>
    <source>
        <strain evidence="11">DSM 26471</strain>
    </source>
</reference>
<keyword evidence="4" id="KW-0378">Hydrolase</keyword>
<feature type="binding site" evidence="7">
    <location>
        <position position="34"/>
    </location>
    <ligand>
        <name>Mg(2+)</name>
        <dbReference type="ChEBI" id="CHEBI:18420"/>
        <label>1</label>
    </ligand>
</feature>
<feature type="binding site" evidence="7">
    <location>
        <position position="166"/>
    </location>
    <ligand>
        <name>Mg(2+)</name>
        <dbReference type="ChEBI" id="CHEBI:18420"/>
        <label>1</label>
    </ligand>
</feature>
<dbReference type="PROSITE" id="PS51435">
    <property type="entry name" value="AP_NUCLEASE_F1_4"/>
    <property type="match status" value="1"/>
</dbReference>
<feature type="binding site" evidence="7">
    <location>
        <position position="267"/>
    </location>
    <ligand>
        <name>Mg(2+)</name>
        <dbReference type="ChEBI" id="CHEBI:18420"/>
        <label>1</label>
    </ligand>
</feature>
<keyword evidence="11" id="KW-1185">Reference proteome</keyword>
<evidence type="ECO:0000256" key="5">
    <source>
        <dbReference type="ARBA" id="ARBA00022842"/>
    </source>
</evidence>
<gene>
    <name evidence="10" type="ORF">SAMN04487991_0626</name>
</gene>
<dbReference type="InterPro" id="IPR004808">
    <property type="entry name" value="AP_endonuc_1"/>
</dbReference>
<sequence length="276" mass="30913">MKIASFNINGIKARVNALTDWLKEAAPDVAILQEIKSVDENFPRELFEDLGYNVETHGQKSFNGVALLSKLPLEDVTRGLPGATGAGRDGADDEEARYIEATVVGAREAIRICGLYLPNGNPVDLDGDGNPLPGSKYDYKLKWFDRLTARASELMALEQPFLMAGDYNLIPQAEDAKRPEVWKDDALFRLESRAKFRKLTALGLTDALRVRNRAPETYTFWDYQAGAFQKNDGIRIDHFLLSPQAADRLIDCQIDAYTRAKDKPSDHVPIWVELDL</sequence>
<name>A0A1I3KAI6_9RHOB</name>
<proteinExistence type="inferred from homology"/>
<comment type="cofactor">
    <cofactor evidence="7">
        <name>Mg(2+)</name>
        <dbReference type="ChEBI" id="CHEBI:18420"/>
    </cofactor>
    <cofactor evidence="7">
        <name>Mn(2+)</name>
        <dbReference type="ChEBI" id="CHEBI:29035"/>
    </cofactor>
    <text evidence="7">Probably binds two magnesium or manganese ions per subunit.</text>
</comment>
<dbReference type="NCBIfam" id="TIGR00633">
    <property type="entry name" value="xth"/>
    <property type="match status" value="1"/>
</dbReference>
<comment type="cofactor">
    <cofactor evidence="1">
        <name>Mn(2+)</name>
        <dbReference type="ChEBI" id="CHEBI:29035"/>
    </cofactor>
</comment>
<dbReference type="OrthoDB" id="9803914at2"/>
<feature type="domain" description="Endonuclease/exonuclease/phosphatase" evidence="9">
    <location>
        <begin position="4"/>
        <end position="267"/>
    </location>
</feature>